<evidence type="ECO:0000256" key="4">
    <source>
        <dbReference type="ARBA" id="ARBA00022679"/>
    </source>
</evidence>
<evidence type="ECO:0000313" key="8">
    <source>
        <dbReference type="Proteomes" id="UP000004508"/>
    </source>
</evidence>
<protein>
    <submittedName>
        <fullName evidence="7">Glycosyl transferase family 2</fullName>
    </submittedName>
</protein>
<keyword evidence="3" id="KW-0328">Glycosyltransferase</keyword>
<dbReference type="AlphaFoldDB" id="D6U598"/>
<sequence>MHGDQRVEYSPKTTTHASVIICAYTQERWNDLQEAVASVQQQTQPPHEIIVVVDHNPTLLTLAQKHLQGVRVLENQEERGLSGARNTGVSIAQGDYIAFLDDDAIASQSWLQSLEEALSSSYVMGVGGAVTPQWMAQEPAWFPEEFYWVVGCTYRGLPLETAPVRNPIGANMCIRREVFETIGGFRSGIGRIGTRPVGCEETEFCIRARQHWPERFFLYEPHANVYHRVPTSRANWYYFWARCYAEGISKAFVARFVGAKDTLSSESVYTLRTLPQGVMRNLGLALRKKRLGHLERVCAIIIGLAVTTFGYLVGRFFSQRNESKPTTRFQPKTANALLASSIDEPDTIP</sequence>
<feature type="domain" description="Glycosyltransferase 2-like" evidence="6">
    <location>
        <begin position="18"/>
        <end position="182"/>
    </location>
</feature>
<dbReference type="InParanoid" id="D6U598"/>
<keyword evidence="5" id="KW-0472">Membrane</keyword>
<comment type="similarity">
    <text evidence="2">Belongs to the glycosyltransferase 2 family.</text>
</comment>
<accession>D6U598</accession>
<keyword evidence="8" id="KW-1185">Reference proteome</keyword>
<dbReference type="Pfam" id="PF00535">
    <property type="entry name" value="Glycos_transf_2"/>
    <property type="match status" value="1"/>
</dbReference>
<comment type="caution">
    <text evidence="7">The sequence shown here is derived from an EMBL/GenBank/DDBJ whole genome shotgun (WGS) entry which is preliminary data.</text>
</comment>
<proteinExistence type="inferred from homology"/>
<dbReference type="PANTHER" id="PTHR43179:SF12">
    <property type="entry name" value="GALACTOFURANOSYLTRANSFERASE GLFT2"/>
    <property type="match status" value="1"/>
</dbReference>
<gene>
    <name evidence="7" type="ORF">Krac_2415</name>
</gene>
<dbReference type="EMBL" id="ADVG01000004">
    <property type="protein sequence ID" value="EFH81678.1"/>
    <property type="molecule type" value="Genomic_DNA"/>
</dbReference>
<keyword evidence="4 7" id="KW-0808">Transferase</keyword>
<evidence type="ECO:0000256" key="1">
    <source>
        <dbReference type="ARBA" id="ARBA00004776"/>
    </source>
</evidence>
<dbReference type="PANTHER" id="PTHR43179">
    <property type="entry name" value="RHAMNOSYLTRANSFERASE WBBL"/>
    <property type="match status" value="1"/>
</dbReference>
<name>D6U598_KTERA</name>
<dbReference type="Gene3D" id="3.90.550.10">
    <property type="entry name" value="Spore Coat Polysaccharide Biosynthesis Protein SpsA, Chain A"/>
    <property type="match status" value="1"/>
</dbReference>
<keyword evidence="5" id="KW-1133">Transmembrane helix</keyword>
<dbReference type="Proteomes" id="UP000004508">
    <property type="component" value="Unassembled WGS sequence"/>
</dbReference>
<evidence type="ECO:0000256" key="3">
    <source>
        <dbReference type="ARBA" id="ARBA00022676"/>
    </source>
</evidence>
<keyword evidence="5" id="KW-0812">Transmembrane</keyword>
<dbReference type="eggNOG" id="COG1216">
    <property type="taxonomic scope" value="Bacteria"/>
</dbReference>
<dbReference type="STRING" id="485913.Krac_2415"/>
<evidence type="ECO:0000256" key="5">
    <source>
        <dbReference type="SAM" id="Phobius"/>
    </source>
</evidence>
<reference evidence="7 8" key="1">
    <citation type="journal article" date="2011" name="Stand. Genomic Sci.">
        <title>Non-contiguous finished genome sequence and contextual data of the filamentous soil bacterium Ktedonobacter racemifer type strain (SOSP1-21).</title>
        <authorList>
            <person name="Chang Y.J."/>
            <person name="Land M."/>
            <person name="Hauser L."/>
            <person name="Chertkov O."/>
            <person name="Del Rio T.G."/>
            <person name="Nolan M."/>
            <person name="Copeland A."/>
            <person name="Tice H."/>
            <person name="Cheng J.F."/>
            <person name="Lucas S."/>
            <person name="Han C."/>
            <person name="Goodwin L."/>
            <person name="Pitluck S."/>
            <person name="Ivanova N."/>
            <person name="Ovchinikova G."/>
            <person name="Pati A."/>
            <person name="Chen A."/>
            <person name="Palaniappan K."/>
            <person name="Mavromatis K."/>
            <person name="Liolios K."/>
            <person name="Brettin T."/>
            <person name="Fiebig A."/>
            <person name="Rohde M."/>
            <person name="Abt B."/>
            <person name="Goker M."/>
            <person name="Detter J.C."/>
            <person name="Woyke T."/>
            <person name="Bristow J."/>
            <person name="Eisen J.A."/>
            <person name="Markowitz V."/>
            <person name="Hugenholtz P."/>
            <person name="Kyrpides N.C."/>
            <person name="Klenk H.P."/>
            <person name="Lapidus A."/>
        </authorList>
    </citation>
    <scope>NUCLEOTIDE SEQUENCE [LARGE SCALE GENOMIC DNA]</scope>
    <source>
        <strain evidence="8">DSM 44963</strain>
    </source>
</reference>
<comment type="pathway">
    <text evidence="1">Cell wall biogenesis; cell wall polysaccharide biosynthesis.</text>
</comment>
<dbReference type="GO" id="GO:0016757">
    <property type="term" value="F:glycosyltransferase activity"/>
    <property type="evidence" value="ECO:0007669"/>
    <property type="project" value="UniProtKB-KW"/>
</dbReference>
<feature type="transmembrane region" description="Helical" evidence="5">
    <location>
        <begin position="297"/>
        <end position="317"/>
    </location>
</feature>
<dbReference type="SUPFAM" id="SSF53448">
    <property type="entry name" value="Nucleotide-diphospho-sugar transferases"/>
    <property type="match status" value="1"/>
</dbReference>
<organism evidence="7 8">
    <name type="scientific">Ktedonobacter racemifer DSM 44963</name>
    <dbReference type="NCBI Taxonomy" id="485913"/>
    <lineage>
        <taxon>Bacteria</taxon>
        <taxon>Bacillati</taxon>
        <taxon>Chloroflexota</taxon>
        <taxon>Ktedonobacteria</taxon>
        <taxon>Ktedonobacterales</taxon>
        <taxon>Ktedonobacteraceae</taxon>
        <taxon>Ktedonobacter</taxon>
    </lineage>
</organism>
<dbReference type="InterPro" id="IPR029044">
    <property type="entry name" value="Nucleotide-diphossugar_trans"/>
</dbReference>
<evidence type="ECO:0000313" key="7">
    <source>
        <dbReference type="EMBL" id="EFH81678.1"/>
    </source>
</evidence>
<evidence type="ECO:0000256" key="2">
    <source>
        <dbReference type="ARBA" id="ARBA00006739"/>
    </source>
</evidence>
<dbReference type="OrthoDB" id="153025at2"/>
<dbReference type="InterPro" id="IPR001173">
    <property type="entry name" value="Glyco_trans_2-like"/>
</dbReference>
<evidence type="ECO:0000259" key="6">
    <source>
        <dbReference type="Pfam" id="PF00535"/>
    </source>
</evidence>